<dbReference type="Gene3D" id="3.40.630.10">
    <property type="entry name" value="Zn peptidases"/>
    <property type="match status" value="2"/>
</dbReference>
<dbReference type="InterPro" id="IPR046450">
    <property type="entry name" value="PA_dom_sf"/>
</dbReference>
<feature type="signal peptide" evidence="1">
    <location>
        <begin position="1"/>
        <end position="21"/>
    </location>
</feature>
<accession>A0A2S2DYU6</accession>
<keyword evidence="1" id="KW-0732">Signal</keyword>
<protein>
    <recommendedName>
        <fullName evidence="2">Peptidase M28 domain-containing protein</fullName>
    </recommendedName>
</protein>
<dbReference type="Gene3D" id="3.50.30.30">
    <property type="match status" value="1"/>
</dbReference>
<dbReference type="AlphaFoldDB" id="A0A2S2DYU6"/>
<dbReference type="PANTHER" id="PTHR12147:SF26">
    <property type="entry name" value="PEPTIDASE M28 DOMAIN-CONTAINING PROTEIN"/>
    <property type="match status" value="1"/>
</dbReference>
<feature type="chain" id="PRO_5015521966" description="Peptidase M28 domain-containing protein" evidence="1">
    <location>
        <begin position="22"/>
        <end position="541"/>
    </location>
</feature>
<dbReference type="SUPFAM" id="SSF52025">
    <property type="entry name" value="PA domain"/>
    <property type="match status" value="1"/>
</dbReference>
<evidence type="ECO:0000313" key="4">
    <source>
        <dbReference type="Proteomes" id="UP000245728"/>
    </source>
</evidence>
<proteinExistence type="predicted"/>
<sequence length="541" mass="59162">MKPIILLAAVTGLVSSTLSVAATSNPEADAERIRAHVEFLADDLLRGRDTGSRGHQIATRYIASEFTQLGLEPAGEDGTFFQTVPFRQAYLKQESPRLVLSSDHAKLALDYPKDYLTGPSTVYQEAHVSGEMVFAGYGIVAPELEHDDYADLDVDGKVVVILSGKPAHFPSEEGAHFASGHEKGKHAAQRGAIGIVSITTPTIEKIRPYQSRLNYLHTPSLRTLDESGEPVSVFPEIKNSAFFSKKAAEQLFAHAPMSLDEIYAAIEQGNTPAGFALPVSIDFSKSSTHERIESDNVAAILPGSDPELKNEYVVYSAHSDHIGIAKTVKKDKINNGAMDNATGTSVLLETARLFTQMPKPRRSILFVAVTAEEKGLLGADYFARNPTVPGDAMVANVNLDMPILKYQFEDVIAFGANHSDLQHNVADAAEQMGLSLAEDPWPEQALFTRSDHYMFVKQGVPSVFLVPGFTAKGDKSGEDYFKEFLGSDYHKPSDEVNEDFNWQAATLFTEVNLRIGRSIANQDQRPAWFDGDFFGNTFAGK</sequence>
<dbReference type="Pfam" id="PF04389">
    <property type="entry name" value="Peptidase_M28"/>
    <property type="match status" value="1"/>
</dbReference>
<gene>
    <name evidence="3" type="ORF">HMF8227_00063</name>
</gene>
<dbReference type="Proteomes" id="UP000245728">
    <property type="component" value="Chromosome"/>
</dbReference>
<dbReference type="KEGG" id="salh:HMF8227_00063"/>
<feature type="domain" description="Peptidase M28" evidence="2">
    <location>
        <begin position="296"/>
        <end position="512"/>
    </location>
</feature>
<organism evidence="3 4">
    <name type="scientific">Saliniradius amylolyticus</name>
    <dbReference type="NCBI Taxonomy" id="2183582"/>
    <lineage>
        <taxon>Bacteria</taxon>
        <taxon>Pseudomonadati</taxon>
        <taxon>Pseudomonadota</taxon>
        <taxon>Gammaproteobacteria</taxon>
        <taxon>Alteromonadales</taxon>
        <taxon>Alteromonadaceae</taxon>
        <taxon>Saliniradius</taxon>
    </lineage>
</organism>
<dbReference type="GO" id="GO:0006508">
    <property type="term" value="P:proteolysis"/>
    <property type="evidence" value="ECO:0007669"/>
    <property type="project" value="InterPro"/>
</dbReference>
<name>A0A2S2DYU6_9ALTE</name>
<dbReference type="OrthoDB" id="9778250at2"/>
<dbReference type="GO" id="GO:0008235">
    <property type="term" value="F:metalloexopeptidase activity"/>
    <property type="evidence" value="ECO:0007669"/>
    <property type="project" value="InterPro"/>
</dbReference>
<dbReference type="SUPFAM" id="SSF53187">
    <property type="entry name" value="Zn-dependent exopeptidases"/>
    <property type="match status" value="1"/>
</dbReference>
<dbReference type="PANTHER" id="PTHR12147">
    <property type="entry name" value="METALLOPEPTIDASE M28 FAMILY MEMBER"/>
    <property type="match status" value="1"/>
</dbReference>
<dbReference type="InterPro" id="IPR007484">
    <property type="entry name" value="Peptidase_M28"/>
</dbReference>
<dbReference type="InterPro" id="IPR045175">
    <property type="entry name" value="M28_fam"/>
</dbReference>
<dbReference type="CDD" id="cd04820">
    <property type="entry name" value="PA_M28_1_1"/>
    <property type="match status" value="1"/>
</dbReference>
<evidence type="ECO:0000256" key="1">
    <source>
        <dbReference type="SAM" id="SignalP"/>
    </source>
</evidence>
<keyword evidence="4" id="KW-1185">Reference proteome</keyword>
<evidence type="ECO:0000313" key="3">
    <source>
        <dbReference type="EMBL" id="AWL10571.1"/>
    </source>
</evidence>
<dbReference type="RefSeq" id="WP_109338274.1">
    <property type="nucleotide sequence ID" value="NZ_CP029347.1"/>
</dbReference>
<dbReference type="EMBL" id="CP029347">
    <property type="protein sequence ID" value="AWL10571.1"/>
    <property type="molecule type" value="Genomic_DNA"/>
</dbReference>
<reference evidence="3 4" key="1">
    <citation type="submission" date="2018-05" db="EMBL/GenBank/DDBJ databases">
        <title>Salinimonas sp. HMF8227 Genome sequencing and assembly.</title>
        <authorList>
            <person name="Kang H."/>
            <person name="Kang J."/>
            <person name="Cha I."/>
            <person name="Kim H."/>
            <person name="Joh K."/>
        </authorList>
    </citation>
    <scope>NUCLEOTIDE SEQUENCE [LARGE SCALE GENOMIC DNA]</scope>
    <source>
        <strain evidence="3 4">HMF8227</strain>
    </source>
</reference>
<evidence type="ECO:0000259" key="2">
    <source>
        <dbReference type="Pfam" id="PF04389"/>
    </source>
</evidence>